<organism evidence="1 2">
    <name type="scientific">Nelumbo nucifera</name>
    <name type="common">Sacred lotus</name>
    <dbReference type="NCBI Taxonomy" id="4432"/>
    <lineage>
        <taxon>Eukaryota</taxon>
        <taxon>Viridiplantae</taxon>
        <taxon>Streptophyta</taxon>
        <taxon>Embryophyta</taxon>
        <taxon>Tracheophyta</taxon>
        <taxon>Spermatophyta</taxon>
        <taxon>Magnoliopsida</taxon>
        <taxon>Proteales</taxon>
        <taxon>Nelumbonaceae</taxon>
        <taxon>Nelumbo</taxon>
    </lineage>
</organism>
<protein>
    <submittedName>
        <fullName evidence="1">Uncharacterized protein</fullName>
    </submittedName>
</protein>
<dbReference type="AlphaFoldDB" id="A0A822Z756"/>
<gene>
    <name evidence="1" type="ORF">HUJ06_015010</name>
</gene>
<dbReference type="Proteomes" id="UP000607653">
    <property type="component" value="Unassembled WGS sequence"/>
</dbReference>
<keyword evidence="2" id="KW-1185">Reference proteome</keyword>
<comment type="caution">
    <text evidence="1">The sequence shown here is derived from an EMBL/GenBank/DDBJ whole genome shotgun (WGS) entry which is preliminary data.</text>
</comment>
<name>A0A822Z756_NELNU</name>
<reference evidence="1 2" key="1">
    <citation type="journal article" date="2020" name="Mol. Biol. Evol.">
        <title>Distinct Expression and Methylation Patterns for Genes with Different Fates following a Single Whole-Genome Duplication in Flowering Plants.</title>
        <authorList>
            <person name="Shi T."/>
            <person name="Rahmani R.S."/>
            <person name="Gugger P.F."/>
            <person name="Wang M."/>
            <person name="Li H."/>
            <person name="Zhang Y."/>
            <person name="Li Z."/>
            <person name="Wang Q."/>
            <person name="Van de Peer Y."/>
            <person name="Marchal K."/>
            <person name="Chen J."/>
        </authorList>
    </citation>
    <scope>NUCLEOTIDE SEQUENCE [LARGE SCALE GENOMIC DNA]</scope>
    <source>
        <tissue evidence="1">Leaf</tissue>
    </source>
</reference>
<dbReference type="EMBL" id="DUZY01000005">
    <property type="protein sequence ID" value="DAD40687.1"/>
    <property type="molecule type" value="Genomic_DNA"/>
</dbReference>
<evidence type="ECO:0000313" key="1">
    <source>
        <dbReference type="EMBL" id="DAD40687.1"/>
    </source>
</evidence>
<proteinExistence type="predicted"/>
<accession>A0A822Z756</accession>
<evidence type="ECO:0000313" key="2">
    <source>
        <dbReference type="Proteomes" id="UP000607653"/>
    </source>
</evidence>
<sequence>MMILSNPMYAPIECYFGIIAYFWAANKSLKRDSQRDIPIGNIIFKPISCMKKKVLRQLMFPHRQPNIFIHNLVHK</sequence>